<protein>
    <submittedName>
        <fullName evidence="1">Uncharacterized protein</fullName>
    </submittedName>
</protein>
<reference evidence="1 2" key="1">
    <citation type="journal article" date="2013" name="Curr. Biol.">
        <title>The Genome of the Foraminiferan Reticulomyxa filosa.</title>
        <authorList>
            <person name="Glockner G."/>
            <person name="Hulsmann N."/>
            <person name="Schleicher M."/>
            <person name="Noegel A.A."/>
            <person name="Eichinger L."/>
            <person name="Gallinger C."/>
            <person name="Pawlowski J."/>
            <person name="Sierra R."/>
            <person name="Euteneuer U."/>
            <person name="Pillet L."/>
            <person name="Moustafa A."/>
            <person name="Platzer M."/>
            <person name="Groth M."/>
            <person name="Szafranski K."/>
            <person name="Schliwa M."/>
        </authorList>
    </citation>
    <scope>NUCLEOTIDE SEQUENCE [LARGE SCALE GENOMIC DNA]</scope>
</reference>
<proteinExistence type="predicted"/>
<accession>X6NK72</accession>
<evidence type="ECO:0000313" key="2">
    <source>
        <dbReference type="Proteomes" id="UP000023152"/>
    </source>
</evidence>
<keyword evidence="2" id="KW-1185">Reference proteome</keyword>
<dbReference type="EMBL" id="ASPP01008059">
    <property type="protein sequence ID" value="ETO26129.1"/>
    <property type="molecule type" value="Genomic_DNA"/>
</dbReference>
<sequence>MLPPIHPQWVHFFCSHYHILFDSLSWRRKKTKPVFEKTFLFFSLCQSRETKKRGENTTNKRVFGSRNLCLHSLGNTNYNNHNMIHNMNSSTLIEEKLPLLLLFQLFSPKNLAEDSFKSLKFFKLFFAMLWVFTQTPFDLLGDCVNKADLIKTFKNILNNKFLF</sequence>
<organism evidence="1 2">
    <name type="scientific">Reticulomyxa filosa</name>
    <dbReference type="NCBI Taxonomy" id="46433"/>
    <lineage>
        <taxon>Eukaryota</taxon>
        <taxon>Sar</taxon>
        <taxon>Rhizaria</taxon>
        <taxon>Retaria</taxon>
        <taxon>Foraminifera</taxon>
        <taxon>Monothalamids</taxon>
        <taxon>Reticulomyxidae</taxon>
        <taxon>Reticulomyxa</taxon>
    </lineage>
</organism>
<evidence type="ECO:0000313" key="1">
    <source>
        <dbReference type="EMBL" id="ETO26129.1"/>
    </source>
</evidence>
<gene>
    <name evidence="1" type="ORF">RFI_11005</name>
</gene>
<name>X6NK72_RETFI</name>
<dbReference type="AlphaFoldDB" id="X6NK72"/>
<dbReference type="Proteomes" id="UP000023152">
    <property type="component" value="Unassembled WGS sequence"/>
</dbReference>
<comment type="caution">
    <text evidence="1">The sequence shown here is derived from an EMBL/GenBank/DDBJ whole genome shotgun (WGS) entry which is preliminary data.</text>
</comment>